<name>A0A329T173_9STRA</name>
<dbReference type="OrthoDB" id="10334200at2759"/>
<dbReference type="AlphaFoldDB" id="A0A329T173"/>
<evidence type="ECO:0000313" key="7">
    <source>
        <dbReference type="EMBL" id="RAW41796.1"/>
    </source>
</evidence>
<protein>
    <submittedName>
        <fullName evidence="7">Uncharacterized protein</fullName>
    </submittedName>
</protein>
<reference evidence="2" key="2">
    <citation type="submission" date="2018-10" db="EMBL/GenBank/DDBJ databases">
        <title>Effector identification in a new, highly contiguous assembly of the strawberry crown rot pathogen Phytophthora cactorum.</title>
        <authorList>
            <person name="Armitage A.D."/>
            <person name="Nellist C.F."/>
            <person name="Bates H."/>
            <person name="Vickerstaff R.J."/>
            <person name="Harrison R.J."/>
        </authorList>
    </citation>
    <scope>NUCLEOTIDE SEQUENCE</scope>
    <source>
        <strain evidence="2">15-7</strain>
        <strain evidence="3">4032</strain>
        <strain evidence="4">4040</strain>
        <strain evidence="5">P415</strain>
        <strain evidence="6">P421</strain>
    </source>
</reference>
<dbReference type="Proteomes" id="UP000735874">
    <property type="component" value="Unassembled WGS sequence"/>
</dbReference>
<dbReference type="EMBL" id="RCMI01001839">
    <property type="protein sequence ID" value="KAG2880742.1"/>
    <property type="molecule type" value="Genomic_DNA"/>
</dbReference>
<evidence type="ECO:0000313" key="2">
    <source>
        <dbReference type="EMBL" id="KAG2821298.1"/>
    </source>
</evidence>
<dbReference type="EMBL" id="RCML01001761">
    <property type="protein sequence ID" value="KAG2960527.1"/>
    <property type="molecule type" value="Genomic_DNA"/>
</dbReference>
<evidence type="ECO:0000313" key="5">
    <source>
        <dbReference type="EMBL" id="KAG2960527.1"/>
    </source>
</evidence>
<keyword evidence="8" id="KW-1185">Reference proteome</keyword>
<evidence type="ECO:0000313" key="4">
    <source>
        <dbReference type="EMBL" id="KAG2888166.1"/>
    </source>
</evidence>
<reference evidence="7 8" key="1">
    <citation type="submission" date="2018-01" db="EMBL/GenBank/DDBJ databases">
        <title>Draft genome of the strawberry crown rot pathogen Phytophthora cactorum.</title>
        <authorList>
            <person name="Armitage A.D."/>
            <person name="Lysoe E."/>
            <person name="Nellist C.F."/>
            <person name="Harrison R.J."/>
            <person name="Brurberg M.B."/>
        </authorList>
    </citation>
    <scope>NUCLEOTIDE SEQUENCE [LARGE SCALE GENOMIC DNA]</scope>
    <source>
        <strain evidence="7 8">10300</strain>
    </source>
</reference>
<evidence type="ECO:0000313" key="8">
    <source>
        <dbReference type="Proteomes" id="UP000251314"/>
    </source>
</evidence>
<dbReference type="Proteomes" id="UP000736787">
    <property type="component" value="Unassembled WGS sequence"/>
</dbReference>
<dbReference type="Proteomes" id="UP000774804">
    <property type="component" value="Unassembled WGS sequence"/>
</dbReference>
<proteinExistence type="predicted"/>
<evidence type="ECO:0000313" key="6">
    <source>
        <dbReference type="EMBL" id="KAG3216562.1"/>
    </source>
</evidence>
<organism evidence="7 8">
    <name type="scientific">Phytophthora cactorum</name>
    <dbReference type="NCBI Taxonomy" id="29920"/>
    <lineage>
        <taxon>Eukaryota</taxon>
        <taxon>Sar</taxon>
        <taxon>Stramenopiles</taxon>
        <taxon>Oomycota</taxon>
        <taxon>Peronosporomycetes</taxon>
        <taxon>Peronosporales</taxon>
        <taxon>Peronosporaceae</taxon>
        <taxon>Phytophthora</taxon>
    </lineage>
</organism>
<feature type="region of interest" description="Disordered" evidence="1">
    <location>
        <begin position="1"/>
        <end position="31"/>
    </location>
</feature>
<dbReference type="EMBL" id="MJFZ01000024">
    <property type="protein sequence ID" value="RAW41796.1"/>
    <property type="molecule type" value="Genomic_DNA"/>
</dbReference>
<dbReference type="EMBL" id="RCMV01000476">
    <property type="protein sequence ID" value="KAG3216562.1"/>
    <property type="molecule type" value="Genomic_DNA"/>
</dbReference>
<dbReference type="Proteomes" id="UP000697107">
    <property type="component" value="Unassembled WGS sequence"/>
</dbReference>
<evidence type="ECO:0000256" key="1">
    <source>
        <dbReference type="SAM" id="MobiDB-lite"/>
    </source>
</evidence>
<comment type="caution">
    <text evidence="7">The sequence shown here is derived from an EMBL/GenBank/DDBJ whole genome shotgun (WGS) entry which is preliminary data.</text>
</comment>
<dbReference type="EMBL" id="RCMG01001717">
    <property type="protein sequence ID" value="KAG2821298.1"/>
    <property type="molecule type" value="Genomic_DNA"/>
</dbReference>
<gene>
    <name evidence="7" type="ORF">PC110_g1939</name>
    <name evidence="2" type="ORF">PC113_g22495</name>
    <name evidence="3" type="ORF">PC115_g22432</name>
    <name evidence="4" type="ORF">PC117_g24985</name>
    <name evidence="5" type="ORF">PC118_g22464</name>
    <name evidence="6" type="ORF">PC129_g12577</name>
</gene>
<dbReference type="Proteomes" id="UP000251314">
    <property type="component" value="Unassembled WGS sequence"/>
</dbReference>
<evidence type="ECO:0000313" key="3">
    <source>
        <dbReference type="EMBL" id="KAG2880742.1"/>
    </source>
</evidence>
<dbReference type="Proteomes" id="UP000760860">
    <property type="component" value="Unassembled WGS sequence"/>
</dbReference>
<accession>A0A329T173</accession>
<dbReference type="VEuPathDB" id="FungiDB:PC110_g1939"/>
<dbReference type="EMBL" id="RCMK01001812">
    <property type="protein sequence ID" value="KAG2888166.1"/>
    <property type="molecule type" value="Genomic_DNA"/>
</dbReference>
<sequence length="192" mass="21709">MAPRATTAPIQAVTATGARGRGKRAMASEADWPRSDKVVVELRRRRRHHKTGHYVLEYELRPYQTEHTDEDQQAGQSLGLSTSMVDCSKPKESWKTLVLKKACNEWVVQSPNYGPEADDGRRSGGVVKDGRRSVVEVGLQNRTHRQIERCRMANRRYPNEPPRDLGGARIRRTTVDAAEVDSWSSRSSMKLL</sequence>